<evidence type="ECO:0000256" key="2">
    <source>
        <dbReference type="ARBA" id="ARBA00023125"/>
    </source>
</evidence>
<dbReference type="SMART" id="SM00345">
    <property type="entry name" value="HTH_GNTR"/>
    <property type="match status" value="1"/>
</dbReference>
<evidence type="ECO:0000313" key="5">
    <source>
        <dbReference type="EMBL" id="GAN35663.1"/>
    </source>
</evidence>
<evidence type="ECO:0000256" key="1">
    <source>
        <dbReference type="ARBA" id="ARBA00023015"/>
    </source>
</evidence>
<dbReference type="Pfam" id="PF07702">
    <property type="entry name" value="UTRA"/>
    <property type="match status" value="1"/>
</dbReference>
<proteinExistence type="predicted"/>
<dbReference type="InterPro" id="IPR011663">
    <property type="entry name" value="UTRA"/>
</dbReference>
<accession>A0A0C9QAF6</accession>
<comment type="caution">
    <text evidence="5">The sequence shown here is derived from an EMBL/GenBank/DDBJ whole genome shotgun (WGS) entry which is preliminary data.</text>
</comment>
<dbReference type="Gene3D" id="1.10.10.10">
    <property type="entry name" value="Winged helix-like DNA-binding domain superfamily/Winged helix DNA-binding domain"/>
    <property type="match status" value="1"/>
</dbReference>
<protein>
    <submittedName>
        <fullName evidence="5">Transcriptional regulator</fullName>
    </submittedName>
</protein>
<dbReference type="PANTHER" id="PTHR44846">
    <property type="entry name" value="MANNOSYL-D-GLYCERATE TRANSPORT/METABOLISM SYSTEM REPRESSOR MNGR-RELATED"/>
    <property type="match status" value="1"/>
</dbReference>
<dbReference type="EMBL" id="BAYM01000013">
    <property type="protein sequence ID" value="GAN35663.1"/>
    <property type="molecule type" value="Genomic_DNA"/>
</dbReference>
<keyword evidence="3" id="KW-0804">Transcription</keyword>
<dbReference type="Gene3D" id="3.40.1410.10">
    <property type="entry name" value="Chorismate lyase-like"/>
    <property type="match status" value="1"/>
</dbReference>
<name>A0A0C9QAF6_LACPA</name>
<dbReference type="InterPro" id="IPR036390">
    <property type="entry name" value="WH_DNA-bd_sf"/>
</dbReference>
<dbReference type="SMART" id="SM00866">
    <property type="entry name" value="UTRA"/>
    <property type="match status" value="1"/>
</dbReference>
<dbReference type="GO" id="GO:0003700">
    <property type="term" value="F:DNA-binding transcription factor activity"/>
    <property type="evidence" value="ECO:0007669"/>
    <property type="project" value="InterPro"/>
</dbReference>
<dbReference type="SUPFAM" id="SSF64288">
    <property type="entry name" value="Chorismate lyase-like"/>
    <property type="match status" value="1"/>
</dbReference>
<dbReference type="AlphaFoldDB" id="A0A0C9QAF6"/>
<sequence>MVKKSSVPLYRQIFSDLRNQIESGFAFQDGKLPSEHELQTKYQVSRITVREAVKLLENLGYVRKSKGASTEISYQNGIMWDISTITEDIQQNKTDLESVMVNITKVRPETQVSQFLRLDCETDFVYRIERIRAVKGTRLTRSISYIPANLNIDFTNINFGKKSSIYETLRQLGQSPALGDETLQAVNGDPLTCQMLDIPDGSALFYREKVTYNVKKVPIEYVKAFYNAKHVKYYIPNKMM</sequence>
<feature type="domain" description="HTH gntR-type" evidence="4">
    <location>
        <begin position="7"/>
        <end position="75"/>
    </location>
</feature>
<reference evidence="6" key="1">
    <citation type="submission" date="2014-05" db="EMBL/GenBank/DDBJ databases">
        <title>Whole genome sequencing of Lactobacillus casei NRIC0644.</title>
        <authorList>
            <person name="Atarashi H."/>
            <person name="Yoshida Y."/>
            <person name="Fujimura S."/>
            <person name="Tanaka N."/>
            <person name="Shiwa Y."/>
            <person name="Yoshikawa H."/>
            <person name="Okada S."/>
            <person name="Nakagawa J."/>
        </authorList>
    </citation>
    <scope>NUCLEOTIDE SEQUENCE [LARGE SCALE GENOMIC DNA]</scope>
    <source>
        <strain evidence="6">NRIC0644</strain>
    </source>
</reference>
<dbReference type="SUPFAM" id="SSF46785">
    <property type="entry name" value="Winged helix' DNA-binding domain"/>
    <property type="match status" value="1"/>
</dbReference>
<dbReference type="GO" id="GO:0045892">
    <property type="term" value="P:negative regulation of DNA-templated transcription"/>
    <property type="evidence" value="ECO:0007669"/>
    <property type="project" value="TreeGrafter"/>
</dbReference>
<dbReference type="InterPro" id="IPR050679">
    <property type="entry name" value="Bact_HTH_transcr_reg"/>
</dbReference>
<gene>
    <name evidence="5" type="ORF">LC0644_0252</name>
</gene>
<dbReference type="InterPro" id="IPR028978">
    <property type="entry name" value="Chorismate_lyase_/UTRA_dom_sf"/>
</dbReference>
<evidence type="ECO:0000256" key="3">
    <source>
        <dbReference type="ARBA" id="ARBA00023163"/>
    </source>
</evidence>
<dbReference type="PRINTS" id="PR00035">
    <property type="entry name" value="HTHGNTR"/>
</dbReference>
<dbReference type="Proteomes" id="UP000032552">
    <property type="component" value="Unassembled WGS sequence"/>
</dbReference>
<dbReference type="CDD" id="cd07377">
    <property type="entry name" value="WHTH_GntR"/>
    <property type="match status" value="1"/>
</dbReference>
<dbReference type="InterPro" id="IPR036388">
    <property type="entry name" value="WH-like_DNA-bd_sf"/>
</dbReference>
<keyword evidence="1" id="KW-0805">Transcription regulation</keyword>
<evidence type="ECO:0000313" key="6">
    <source>
        <dbReference type="Proteomes" id="UP000032552"/>
    </source>
</evidence>
<dbReference type="InterPro" id="IPR000524">
    <property type="entry name" value="Tscrpt_reg_HTH_GntR"/>
</dbReference>
<dbReference type="PROSITE" id="PS50949">
    <property type="entry name" value="HTH_GNTR"/>
    <property type="match status" value="1"/>
</dbReference>
<organism evidence="5 6">
    <name type="scientific">Lacticaseibacillus paracasei NRIC 0644</name>
    <dbReference type="NCBI Taxonomy" id="1435038"/>
    <lineage>
        <taxon>Bacteria</taxon>
        <taxon>Bacillati</taxon>
        <taxon>Bacillota</taxon>
        <taxon>Bacilli</taxon>
        <taxon>Lactobacillales</taxon>
        <taxon>Lactobacillaceae</taxon>
        <taxon>Lacticaseibacillus</taxon>
    </lineage>
</organism>
<dbReference type="RefSeq" id="WP_045624315.1">
    <property type="nucleotide sequence ID" value="NZ_BAYM01000013.1"/>
</dbReference>
<keyword evidence="2" id="KW-0238">DNA-binding</keyword>
<dbReference type="GO" id="GO:0003677">
    <property type="term" value="F:DNA binding"/>
    <property type="evidence" value="ECO:0007669"/>
    <property type="project" value="UniProtKB-KW"/>
</dbReference>
<dbReference type="PANTHER" id="PTHR44846:SF1">
    <property type="entry name" value="MANNOSYL-D-GLYCERATE TRANSPORT_METABOLISM SYSTEM REPRESSOR MNGR-RELATED"/>
    <property type="match status" value="1"/>
</dbReference>
<dbReference type="Pfam" id="PF00392">
    <property type="entry name" value="GntR"/>
    <property type="match status" value="1"/>
</dbReference>
<evidence type="ECO:0000259" key="4">
    <source>
        <dbReference type="PROSITE" id="PS50949"/>
    </source>
</evidence>